<dbReference type="Proteomes" id="UP001210999">
    <property type="component" value="Unassembled WGS sequence"/>
</dbReference>
<comment type="caution">
    <text evidence="2">The sequence shown here is derived from an EMBL/GenBank/DDBJ whole genome shotgun (WGS) entry which is preliminary data.</text>
</comment>
<reference evidence="2" key="1">
    <citation type="submission" date="2023-01" db="EMBL/GenBank/DDBJ databases">
        <title>Human gut microbiome strain richness.</title>
        <authorList>
            <person name="Chen-Liaw A."/>
        </authorList>
    </citation>
    <scope>NUCLEOTIDE SEQUENCE</scope>
    <source>
        <strain evidence="2">H9_m1001271B151109d0_201107</strain>
    </source>
</reference>
<organism evidence="2 3">
    <name type="scientific">Phocaeicola vulgatus</name>
    <name type="common">Bacteroides vulgatus</name>
    <dbReference type="NCBI Taxonomy" id="821"/>
    <lineage>
        <taxon>Bacteria</taxon>
        <taxon>Pseudomonadati</taxon>
        <taxon>Bacteroidota</taxon>
        <taxon>Bacteroidia</taxon>
        <taxon>Bacteroidales</taxon>
        <taxon>Bacteroidaceae</taxon>
        <taxon>Phocaeicola</taxon>
    </lineage>
</organism>
<gene>
    <name evidence="2" type="ORF">PL594_22395</name>
</gene>
<sequence length="89" mass="9469">LRHGGQVEHGHGTPRHDGMALRRGVVRTDGNAQGGQVLLDTDRPARNTDGGIRCRGQRGVEPGTRHGRERHRGNGQQGNGTVPVPGTVL</sequence>
<dbReference type="AlphaFoldDB" id="A0AAP3NMF5"/>
<evidence type="ECO:0000313" key="2">
    <source>
        <dbReference type="EMBL" id="MDB0854240.1"/>
    </source>
</evidence>
<name>A0AAP3NMF5_PHOVU</name>
<proteinExistence type="predicted"/>
<feature type="compositionally biased region" description="Basic and acidic residues" evidence="1">
    <location>
        <begin position="1"/>
        <end position="20"/>
    </location>
</feature>
<accession>A0AAP3NMF5</accession>
<protein>
    <submittedName>
        <fullName evidence="2">Uncharacterized protein</fullName>
    </submittedName>
</protein>
<evidence type="ECO:0000256" key="1">
    <source>
        <dbReference type="SAM" id="MobiDB-lite"/>
    </source>
</evidence>
<feature type="region of interest" description="Disordered" evidence="1">
    <location>
        <begin position="1"/>
        <end position="89"/>
    </location>
</feature>
<dbReference type="EMBL" id="JAQKEI010000075">
    <property type="protein sequence ID" value="MDB0854240.1"/>
    <property type="molecule type" value="Genomic_DNA"/>
</dbReference>
<feature type="non-terminal residue" evidence="2">
    <location>
        <position position="1"/>
    </location>
</feature>
<evidence type="ECO:0000313" key="3">
    <source>
        <dbReference type="Proteomes" id="UP001210999"/>
    </source>
</evidence>